<reference evidence="3 4" key="1">
    <citation type="submission" date="2024-11" db="EMBL/GenBank/DDBJ databases">
        <title>Adaptive evolution of stress response genes in parasites aligns with host niche diversity.</title>
        <authorList>
            <person name="Hahn C."/>
            <person name="Resl P."/>
        </authorList>
    </citation>
    <scope>NUCLEOTIDE SEQUENCE [LARGE SCALE GENOMIC DNA]</scope>
    <source>
        <strain evidence="3">EGGRZ-B1_66</strain>
        <tissue evidence="3">Body</tissue>
    </source>
</reference>
<comment type="caution">
    <text evidence="3">The sequence shown here is derived from an EMBL/GenBank/DDBJ whole genome shotgun (WGS) entry which is preliminary data.</text>
</comment>
<dbReference type="EMBL" id="JBJKFK010001090">
    <property type="protein sequence ID" value="KAL3314123.1"/>
    <property type="molecule type" value="Genomic_DNA"/>
</dbReference>
<dbReference type="Pfam" id="PF00069">
    <property type="entry name" value="Pkinase"/>
    <property type="match status" value="1"/>
</dbReference>
<dbReference type="FunFam" id="1.10.510.10:FF:000596">
    <property type="entry name" value="CK1 family protein kinase"/>
    <property type="match status" value="1"/>
</dbReference>
<gene>
    <name evidence="3" type="ORF">Ciccas_007268</name>
</gene>
<sequence length="396" mass="45707">MFYAHFPCFDTHLLYSTGEDVKTKHELAIKLEPVNSTRPQLAAEYKIYNILKGNDGFPTARYYGVSEAHCCLVLDLLGPNLEELFNKCNRRFRLKTVLMIAEQILSRIEYVHQHSIIHRDIKPENFLIGRKERGSIVHLIDFGLAKKYKDSSNRHIPYKDNKSLTGTARYASVATHQGIEQSRRDDIESIGYLLVYFLRGSLPWQGLHANTKKQKYERISQKKQETTVDSLCHGFPSEFVTYLKFARALRFEDRPDYGYLRGLFKTLFQRHSFQFDYVYDWHRKLPEYSGLGSLFSARQLVGAGSLCTTVAEVTQSSNQLMPPLERLKISANKTASDQLALFKRPISLNPILRNVVQQDKNNNSLISQEIRDGLALKEPVLPQSFKATPRLHHLRR</sequence>
<dbReference type="CDD" id="cd14016">
    <property type="entry name" value="STKc_CK1"/>
    <property type="match status" value="1"/>
</dbReference>
<dbReference type="InterPro" id="IPR008271">
    <property type="entry name" value="Ser/Thr_kinase_AS"/>
</dbReference>
<dbReference type="SMART" id="SM00220">
    <property type="entry name" value="S_TKc"/>
    <property type="match status" value="1"/>
</dbReference>
<name>A0ABD2Q3C2_9PLAT</name>
<dbReference type="InterPro" id="IPR050235">
    <property type="entry name" value="CK1_Ser-Thr_kinase"/>
</dbReference>
<dbReference type="PROSITE" id="PS50011">
    <property type="entry name" value="PROTEIN_KINASE_DOM"/>
    <property type="match status" value="1"/>
</dbReference>
<protein>
    <recommendedName>
        <fullName evidence="1">non-specific serine/threonine protein kinase</fullName>
        <ecNumber evidence="1">2.7.11.1</ecNumber>
    </recommendedName>
</protein>
<dbReference type="InterPro" id="IPR000719">
    <property type="entry name" value="Prot_kinase_dom"/>
</dbReference>
<dbReference type="Proteomes" id="UP001626550">
    <property type="component" value="Unassembled WGS sequence"/>
</dbReference>
<evidence type="ECO:0000313" key="3">
    <source>
        <dbReference type="EMBL" id="KAL3314123.1"/>
    </source>
</evidence>
<feature type="domain" description="Protein kinase" evidence="2">
    <location>
        <begin position="1"/>
        <end position="274"/>
    </location>
</feature>
<dbReference type="Gene3D" id="1.10.510.10">
    <property type="entry name" value="Transferase(Phosphotransferase) domain 1"/>
    <property type="match status" value="1"/>
</dbReference>
<dbReference type="PANTHER" id="PTHR11909">
    <property type="entry name" value="CASEIN KINASE-RELATED"/>
    <property type="match status" value="1"/>
</dbReference>
<accession>A0ABD2Q3C2</accession>
<evidence type="ECO:0000259" key="2">
    <source>
        <dbReference type="PROSITE" id="PS50011"/>
    </source>
</evidence>
<dbReference type="SUPFAM" id="SSF56112">
    <property type="entry name" value="Protein kinase-like (PK-like)"/>
    <property type="match status" value="1"/>
</dbReference>
<dbReference type="GO" id="GO:0004674">
    <property type="term" value="F:protein serine/threonine kinase activity"/>
    <property type="evidence" value="ECO:0007669"/>
    <property type="project" value="UniProtKB-EC"/>
</dbReference>
<evidence type="ECO:0000256" key="1">
    <source>
        <dbReference type="ARBA" id="ARBA00012513"/>
    </source>
</evidence>
<evidence type="ECO:0000313" key="4">
    <source>
        <dbReference type="Proteomes" id="UP001626550"/>
    </source>
</evidence>
<dbReference type="PROSITE" id="PS00108">
    <property type="entry name" value="PROTEIN_KINASE_ST"/>
    <property type="match status" value="1"/>
</dbReference>
<dbReference type="AlphaFoldDB" id="A0ABD2Q3C2"/>
<dbReference type="EC" id="2.7.11.1" evidence="1"/>
<proteinExistence type="predicted"/>
<organism evidence="3 4">
    <name type="scientific">Cichlidogyrus casuarinus</name>
    <dbReference type="NCBI Taxonomy" id="1844966"/>
    <lineage>
        <taxon>Eukaryota</taxon>
        <taxon>Metazoa</taxon>
        <taxon>Spiralia</taxon>
        <taxon>Lophotrochozoa</taxon>
        <taxon>Platyhelminthes</taxon>
        <taxon>Monogenea</taxon>
        <taxon>Monopisthocotylea</taxon>
        <taxon>Dactylogyridea</taxon>
        <taxon>Ancyrocephalidae</taxon>
        <taxon>Cichlidogyrus</taxon>
    </lineage>
</organism>
<keyword evidence="4" id="KW-1185">Reference proteome</keyword>
<dbReference type="InterPro" id="IPR011009">
    <property type="entry name" value="Kinase-like_dom_sf"/>
</dbReference>